<comment type="caution">
    <text evidence="1">The sequence shown here is derived from an EMBL/GenBank/DDBJ whole genome shotgun (WGS) entry which is preliminary data.</text>
</comment>
<dbReference type="Pfam" id="PF05139">
    <property type="entry name" value="Erythro_esteras"/>
    <property type="match status" value="1"/>
</dbReference>
<dbReference type="SUPFAM" id="SSF159501">
    <property type="entry name" value="EreA/ChaN-like"/>
    <property type="match status" value="1"/>
</dbReference>
<gene>
    <name evidence="1" type="ORF">OB960_25735</name>
</gene>
<dbReference type="AlphaFoldDB" id="A0AAP3E5D4"/>
<dbReference type="PIRSF" id="PIRSF036794">
    <property type="entry name" value="UCP_erythr_ester"/>
    <property type="match status" value="1"/>
</dbReference>
<sequence length="447" mass="50087">MIAIRDDASRPAATTDAAIADARSMTDELDDPTALTDLREHLADSQVVMFGEASHGTSEYYQWRSRLSAQLLREHEFDFVAVEGDWTDCFAVNRYVKGFADAALEARDALSAFERWPTWLWANWEVLEFVDWLASHNETRGTGEMAGFYGLDVYSLFESMQALIDYLEGVDPDAATEAREAYRCFEPYGDDARAYARSIRFAPESCEDEVVEVLSRLTENGSEDGDEGDHPDERFSAEQNALVAKNAEAYYRAMVDGDTDSWNVRDRHMTDTLSRLLAHHGSDARGIVWAHNTHVGDARATDMERRGRHNIGQLARERSDFADVTLVGFGSHRGSVVAAESWDAPMERLPVPPAKTGSYEDVFHRAGGGDRVLVSDELGANSPLATERGHRAIGVVYDPDREDGNYVPTVLPERYDVFVYLEETSALHPLEMHAEREGVPELYPWGF</sequence>
<name>A0AAP3E5D4_9EURY</name>
<dbReference type="RefSeq" id="WP_338006564.1">
    <property type="nucleotide sequence ID" value="NZ_JAOPKA010000044.1"/>
</dbReference>
<dbReference type="Gene3D" id="3.30.1870.10">
    <property type="entry name" value="EreA-like, domain 2"/>
    <property type="match status" value="1"/>
</dbReference>
<organism evidence="1 2">
    <name type="scientific">Natronoglomus mannanivorans</name>
    <dbReference type="NCBI Taxonomy" id="2979990"/>
    <lineage>
        <taxon>Archaea</taxon>
        <taxon>Methanobacteriati</taxon>
        <taxon>Methanobacteriota</taxon>
        <taxon>Stenosarchaea group</taxon>
        <taxon>Halobacteria</taxon>
        <taxon>Halobacteriales</taxon>
        <taxon>Natrialbaceae</taxon>
        <taxon>Natronoglomus</taxon>
    </lineage>
</organism>
<dbReference type="CDD" id="cd14728">
    <property type="entry name" value="Ere-like"/>
    <property type="match status" value="1"/>
</dbReference>
<evidence type="ECO:0000313" key="2">
    <source>
        <dbReference type="Proteomes" id="UP001321018"/>
    </source>
</evidence>
<dbReference type="Gene3D" id="1.20.1440.30">
    <property type="entry name" value="Biosynthetic Protein domain"/>
    <property type="match status" value="1"/>
</dbReference>
<dbReference type="InterPro" id="IPR014622">
    <property type="entry name" value="UCP036794_erythomycin"/>
</dbReference>
<dbReference type="PANTHER" id="PTHR31299:SF0">
    <property type="entry name" value="ESTERASE, PUTATIVE (AFU_ORTHOLOGUE AFUA_1G05850)-RELATED"/>
    <property type="match status" value="1"/>
</dbReference>
<dbReference type="InterPro" id="IPR007815">
    <property type="entry name" value="Emycin_Estase"/>
</dbReference>
<proteinExistence type="predicted"/>
<dbReference type="PANTHER" id="PTHR31299">
    <property type="entry name" value="ESTERASE, PUTATIVE (AFU_ORTHOLOGUE AFUA_1G05850)-RELATED"/>
    <property type="match status" value="1"/>
</dbReference>
<reference evidence="1" key="1">
    <citation type="submission" date="2022-09" db="EMBL/GenBank/DDBJ databases">
        <title>Enrichment on poylsaccharides allowed isolation of novel metabolic and taxonomic groups of Haloarchaea.</title>
        <authorList>
            <person name="Sorokin D.Y."/>
            <person name="Elcheninov A.G."/>
            <person name="Khizhniak T.V."/>
            <person name="Kolganova T.V."/>
            <person name="Kublanov I.V."/>
        </authorList>
    </citation>
    <scope>NUCLEOTIDE SEQUENCE</scope>
    <source>
        <strain evidence="1">AArc-xg1-1</strain>
    </source>
</reference>
<dbReference type="InterPro" id="IPR052036">
    <property type="entry name" value="Hydrolase/PRTase-associated"/>
</dbReference>
<accession>A0AAP3E5D4</accession>
<evidence type="ECO:0000313" key="1">
    <source>
        <dbReference type="EMBL" id="MCU4744769.1"/>
    </source>
</evidence>
<dbReference type="Gene3D" id="3.40.1660.10">
    <property type="entry name" value="EreA-like (biosynthetic domain)"/>
    <property type="match status" value="1"/>
</dbReference>
<dbReference type="EMBL" id="JAOPKA010000044">
    <property type="protein sequence ID" value="MCU4744769.1"/>
    <property type="molecule type" value="Genomic_DNA"/>
</dbReference>
<dbReference type="Proteomes" id="UP001321018">
    <property type="component" value="Unassembled WGS sequence"/>
</dbReference>
<protein>
    <submittedName>
        <fullName evidence="1">Erythromycin esterase family protein</fullName>
    </submittedName>
</protein>
<dbReference type="GO" id="GO:0046677">
    <property type="term" value="P:response to antibiotic"/>
    <property type="evidence" value="ECO:0007669"/>
    <property type="project" value="InterPro"/>
</dbReference>